<accession>A0A816YDI1</accession>
<reference evidence="1" key="1">
    <citation type="submission" date="2021-01" db="EMBL/GenBank/DDBJ databases">
        <authorList>
            <consortium name="Genoscope - CEA"/>
            <person name="William W."/>
        </authorList>
    </citation>
    <scope>NUCLEOTIDE SEQUENCE</scope>
</reference>
<dbReference type="EMBL" id="HG994361">
    <property type="protein sequence ID" value="CAF2159907.1"/>
    <property type="molecule type" value="Genomic_DNA"/>
</dbReference>
<dbReference type="Proteomes" id="UP001295469">
    <property type="component" value="Chromosome A07"/>
</dbReference>
<sequence>MVWSPVFVDSASWVLASSEESTGGVKPAAGTRWLSISQCRDDVSVGVDGGVSHHWKLCLLFRLRCGRQDPTFQYGFISSFG</sequence>
<evidence type="ECO:0000313" key="1">
    <source>
        <dbReference type="EMBL" id="CAF2159907.1"/>
    </source>
</evidence>
<proteinExistence type="predicted"/>
<name>A0A816YDI1_BRANA</name>
<organism evidence="1">
    <name type="scientific">Brassica napus</name>
    <name type="common">Rape</name>
    <dbReference type="NCBI Taxonomy" id="3708"/>
    <lineage>
        <taxon>Eukaryota</taxon>
        <taxon>Viridiplantae</taxon>
        <taxon>Streptophyta</taxon>
        <taxon>Embryophyta</taxon>
        <taxon>Tracheophyta</taxon>
        <taxon>Spermatophyta</taxon>
        <taxon>Magnoliopsida</taxon>
        <taxon>eudicotyledons</taxon>
        <taxon>Gunneridae</taxon>
        <taxon>Pentapetalae</taxon>
        <taxon>rosids</taxon>
        <taxon>malvids</taxon>
        <taxon>Brassicales</taxon>
        <taxon>Brassicaceae</taxon>
        <taxon>Brassiceae</taxon>
        <taxon>Brassica</taxon>
    </lineage>
</organism>
<gene>
    <name evidence="1" type="ORF">DARMORV10_A07P10560.1</name>
</gene>
<protein>
    <submittedName>
        <fullName evidence="1">(rape) hypothetical protein</fullName>
    </submittedName>
</protein>
<dbReference type="AlphaFoldDB" id="A0A816YDI1"/>